<dbReference type="Proteomes" id="UP000326611">
    <property type="component" value="Unassembled WGS sequence"/>
</dbReference>
<accession>A0A5E7ULS1</accession>
<reference evidence="1 2" key="1">
    <citation type="submission" date="2019-09" db="EMBL/GenBank/DDBJ databases">
        <authorList>
            <person name="Chandra G."/>
            <person name="Truman W A."/>
        </authorList>
    </citation>
    <scope>NUCLEOTIDE SEQUENCE [LARGE SCALE GENOMIC DNA]</scope>
    <source>
        <strain evidence="1">PS918</strain>
    </source>
</reference>
<dbReference type="EMBL" id="CABVIY010000008">
    <property type="protein sequence ID" value="VVQ11345.1"/>
    <property type="molecule type" value="Genomic_DNA"/>
</dbReference>
<dbReference type="InterPro" id="IPR008727">
    <property type="entry name" value="PAAR_motif"/>
</dbReference>
<name>A0A5E7ULS1_PSEFL</name>
<dbReference type="OrthoDB" id="9204728at2"/>
<evidence type="ECO:0000313" key="2">
    <source>
        <dbReference type="Proteomes" id="UP000326611"/>
    </source>
</evidence>
<protein>
    <recommendedName>
        <fullName evidence="3">PAAR domain-containing protein</fullName>
    </recommendedName>
</protein>
<dbReference type="Pfam" id="PF05488">
    <property type="entry name" value="PAAR_motif"/>
    <property type="match status" value="1"/>
</dbReference>
<dbReference type="AlphaFoldDB" id="A0A5E7ULS1"/>
<dbReference type="RefSeq" id="WP_150773197.1">
    <property type="nucleotide sequence ID" value="NZ_CABVIY010000008.1"/>
</dbReference>
<gene>
    <name evidence="1" type="ORF">PS918_05336</name>
</gene>
<dbReference type="CDD" id="cd14744">
    <property type="entry name" value="PAAR_CT_2"/>
    <property type="match status" value="1"/>
</dbReference>
<organism evidence="1 2">
    <name type="scientific">Pseudomonas fluorescens</name>
    <dbReference type="NCBI Taxonomy" id="294"/>
    <lineage>
        <taxon>Bacteria</taxon>
        <taxon>Pseudomonadati</taxon>
        <taxon>Pseudomonadota</taxon>
        <taxon>Gammaproteobacteria</taxon>
        <taxon>Pseudomonadales</taxon>
        <taxon>Pseudomonadaceae</taxon>
        <taxon>Pseudomonas</taxon>
    </lineage>
</organism>
<evidence type="ECO:0008006" key="3">
    <source>
        <dbReference type="Google" id="ProtNLM"/>
    </source>
</evidence>
<proteinExistence type="predicted"/>
<evidence type="ECO:0000313" key="1">
    <source>
        <dbReference type="EMBL" id="VVQ11345.1"/>
    </source>
</evidence>
<sequence length="125" mass="13577">MAKGHFIRLGDKTTCGGEVKEADTRVMMFGFAHARVGDRVTCGKDHKSYVIEGGVSYINSHGRLVAGSLDSVSSCPCKAGLIPTLFTASYESSRSTNCRLGVAGLQYRCCGCGLFFCELYWGRCW</sequence>